<protein>
    <submittedName>
        <fullName evidence="3">AAA family ATPase</fullName>
    </submittedName>
</protein>
<dbReference type="PANTHER" id="PTHR47691">
    <property type="entry name" value="REGULATOR-RELATED"/>
    <property type="match status" value="1"/>
</dbReference>
<evidence type="ECO:0000313" key="3">
    <source>
        <dbReference type="EMBL" id="KAA2254652.1"/>
    </source>
</evidence>
<feature type="region of interest" description="Disordered" evidence="1">
    <location>
        <begin position="102"/>
        <end position="125"/>
    </location>
</feature>
<dbReference type="InterPro" id="IPR049945">
    <property type="entry name" value="AAA_22"/>
</dbReference>
<dbReference type="PANTHER" id="PTHR47691:SF3">
    <property type="entry name" value="HTH-TYPE TRANSCRIPTIONAL REGULATOR RV0890C-RELATED"/>
    <property type="match status" value="1"/>
</dbReference>
<evidence type="ECO:0000256" key="1">
    <source>
        <dbReference type="SAM" id="MobiDB-lite"/>
    </source>
</evidence>
<gene>
    <name evidence="3" type="ORF">F0L68_29940</name>
</gene>
<accession>A0A5B2WVH1</accession>
<keyword evidence="4" id="KW-1185">Reference proteome</keyword>
<name>A0A5B2WVH1_9PSEU</name>
<dbReference type="RefSeq" id="WP_149853201.1">
    <property type="nucleotide sequence ID" value="NZ_VUOB01000060.1"/>
</dbReference>
<dbReference type="PRINTS" id="PR00364">
    <property type="entry name" value="DISEASERSIST"/>
</dbReference>
<dbReference type="Gene3D" id="3.40.50.300">
    <property type="entry name" value="P-loop containing nucleotide triphosphate hydrolases"/>
    <property type="match status" value="1"/>
</dbReference>
<dbReference type="Pfam" id="PF13401">
    <property type="entry name" value="AAA_22"/>
    <property type="match status" value="1"/>
</dbReference>
<dbReference type="Proteomes" id="UP000323454">
    <property type="component" value="Unassembled WGS sequence"/>
</dbReference>
<evidence type="ECO:0000313" key="4">
    <source>
        <dbReference type="Proteomes" id="UP000323454"/>
    </source>
</evidence>
<proteinExistence type="predicted"/>
<dbReference type="GO" id="GO:0043531">
    <property type="term" value="F:ADP binding"/>
    <property type="evidence" value="ECO:0007669"/>
    <property type="project" value="InterPro"/>
</dbReference>
<dbReference type="SUPFAM" id="SSF52540">
    <property type="entry name" value="P-loop containing nucleoside triphosphate hydrolases"/>
    <property type="match status" value="1"/>
</dbReference>
<dbReference type="AlphaFoldDB" id="A0A5B2WVH1"/>
<comment type="caution">
    <text evidence="3">The sequence shown here is derived from an EMBL/GenBank/DDBJ whole genome shotgun (WGS) entry which is preliminary data.</text>
</comment>
<dbReference type="EMBL" id="VUOB01000060">
    <property type="protein sequence ID" value="KAA2254652.1"/>
    <property type="molecule type" value="Genomic_DNA"/>
</dbReference>
<evidence type="ECO:0000259" key="2">
    <source>
        <dbReference type="Pfam" id="PF13401"/>
    </source>
</evidence>
<dbReference type="InterPro" id="IPR027417">
    <property type="entry name" value="P-loop_NTPase"/>
</dbReference>
<feature type="domain" description="ORC1/DEAH AAA+ ATPase" evidence="2">
    <location>
        <begin position="155"/>
        <end position="243"/>
    </location>
</feature>
<reference evidence="3 4" key="1">
    <citation type="submission" date="2019-09" db="EMBL/GenBank/DDBJ databases">
        <title>Goodfellowia gen. nov., a new genus of the Pseudonocardineae related to Actinoalloteichus, containing Goodfellowia coeruleoviolacea gen. nov., comb. nov. gen. nov., comb. nov.</title>
        <authorList>
            <person name="Labeda D."/>
        </authorList>
    </citation>
    <scope>NUCLEOTIDE SEQUENCE [LARGE SCALE GENOMIC DNA]</scope>
    <source>
        <strain evidence="3 4">AN110305</strain>
    </source>
</reference>
<reference evidence="3 4" key="2">
    <citation type="submission" date="2019-09" db="EMBL/GenBank/DDBJ databases">
        <authorList>
            <person name="Jin C."/>
        </authorList>
    </citation>
    <scope>NUCLEOTIDE SEQUENCE [LARGE SCALE GENOMIC DNA]</scope>
    <source>
        <strain evidence="3 4">AN110305</strain>
    </source>
</reference>
<sequence>MGRPERPLDPASGPVAAFAMDLRELRQGAGNPSYRELAQRALFSPSVLSTAAGGLGLPTLRVTLAFVEACGGDQAGWERRWHAVAEIIGMPAGPQVVVPQQGARTGERPSGAARSQPPHLSWPAQLPAGTREFVGRHAEFARMRVLTEPAGPAGRAPVVVSGPAGIGKSAFAVRLAQQLRTHFPDGQLYAALGASVSAYDVLGDFLRALGVQPERVPSDCEQRAGLYRSLLAQRRVVVVLDDAADERQVRPLLSEAPASQVIITSCGRLTGLDGVCRLVLNTLPAEESLALIGAVIGPDRAVEEADAIIELAELCDHLPLALRIMATRIAAHPGWTVAHAVSQLRDPAHRLDRIRTGDVGLRSRLRRGYRRLDSGLAQRAFRHLAELPGPGVRASQLALLLEIPVDAAEDLLEVLLDGGLLQTTLTNDAYCMPRLFRAYARERLTASLVDAAEQSVSAVESAVAGSAVPGCRDRSLRQLAGGPNRADSAG</sequence>
<dbReference type="OrthoDB" id="3688891at2"/>
<organism evidence="3 4">
    <name type="scientific">Solihabitans fulvus</name>
    <dbReference type="NCBI Taxonomy" id="1892852"/>
    <lineage>
        <taxon>Bacteria</taxon>
        <taxon>Bacillati</taxon>
        <taxon>Actinomycetota</taxon>
        <taxon>Actinomycetes</taxon>
        <taxon>Pseudonocardiales</taxon>
        <taxon>Pseudonocardiaceae</taxon>
        <taxon>Solihabitans</taxon>
    </lineage>
</organism>